<feature type="transmembrane region" description="Helical" evidence="6">
    <location>
        <begin position="239"/>
        <end position="260"/>
    </location>
</feature>
<evidence type="ECO:0000256" key="2">
    <source>
        <dbReference type="ARBA" id="ARBA00022692"/>
    </source>
</evidence>
<feature type="compositionally biased region" description="Basic and acidic residues" evidence="5">
    <location>
        <begin position="576"/>
        <end position="585"/>
    </location>
</feature>
<feature type="transmembrane region" description="Helical" evidence="6">
    <location>
        <begin position="266"/>
        <end position="285"/>
    </location>
</feature>
<feature type="transmembrane region" description="Helical" evidence="6">
    <location>
        <begin position="364"/>
        <end position="385"/>
    </location>
</feature>
<dbReference type="PROSITE" id="PS50850">
    <property type="entry name" value="MFS"/>
    <property type="match status" value="1"/>
</dbReference>
<dbReference type="GO" id="GO:0016020">
    <property type="term" value="C:membrane"/>
    <property type="evidence" value="ECO:0007669"/>
    <property type="project" value="UniProtKB-SubCell"/>
</dbReference>
<proteinExistence type="predicted"/>
<feature type="region of interest" description="Disordered" evidence="5">
    <location>
        <begin position="543"/>
        <end position="585"/>
    </location>
</feature>
<sequence length="585" mass="65446">MEETRIEKTSPEAAPMEESPGDPPYKMSTFEDLLELVGTCGRWNILMFCMCSISSFTAALPALSYQFLGATPDHWCSVEPLREANWTQQQVLNFAIPFSNSTGKYQSCFMYDLNYTAAAEAGYDDAMANRWSFGGDSNGTIKCQSRDFNLTQYQSTVVTEWDLVCERRVLYSSTQLGRRPLVLFCTTLNILSSFLIAASPNVETYIFFKFVITMMDAGQYLGLFVFIMETCATKYRAAAGTLFVIPWALGYMAVPGIAYLARTWKVLQLAYAIPTLLATVFFVWLPESPRWLIIRGRHQEALKVMTQAAKVNKKTMPSDDQVLSVMRVIAQKPDTEDTDEDKGILIRVRLTLRRFFILFILPEFRVRSLVVIFCWCGASLVYYGLALNADNINTDPYLYVFFGGILEVPSYLLLWLALLYIGRKKALSALFFICGIFIFVLMTLIVLQLPGSEWAVVTFSQGGKVAITAAFQLAWMFTAELYPTSYRSFAVGMGSVFARLGAMASPYINDILGMREVWAPSALFGSVSLVAAVVTLLLPETGDSNLSEPTYSSDTKERKETARKDVSQSDSVSKNEASKAHENLS</sequence>
<evidence type="ECO:0000256" key="1">
    <source>
        <dbReference type="ARBA" id="ARBA00004141"/>
    </source>
</evidence>
<organism evidence="8 9">
    <name type="scientific">Scylla paramamosain</name>
    <name type="common">Mud crab</name>
    <dbReference type="NCBI Taxonomy" id="85552"/>
    <lineage>
        <taxon>Eukaryota</taxon>
        <taxon>Metazoa</taxon>
        <taxon>Ecdysozoa</taxon>
        <taxon>Arthropoda</taxon>
        <taxon>Crustacea</taxon>
        <taxon>Multicrustacea</taxon>
        <taxon>Malacostraca</taxon>
        <taxon>Eumalacostraca</taxon>
        <taxon>Eucarida</taxon>
        <taxon>Decapoda</taxon>
        <taxon>Pleocyemata</taxon>
        <taxon>Brachyura</taxon>
        <taxon>Eubrachyura</taxon>
        <taxon>Portunoidea</taxon>
        <taxon>Portunidae</taxon>
        <taxon>Portuninae</taxon>
        <taxon>Scylla</taxon>
    </lineage>
</organism>
<feature type="transmembrane region" description="Helical" evidence="6">
    <location>
        <begin position="520"/>
        <end position="538"/>
    </location>
</feature>
<feature type="region of interest" description="Disordered" evidence="5">
    <location>
        <begin position="1"/>
        <end position="23"/>
    </location>
</feature>
<accession>A0AAW0V7X4</accession>
<feature type="domain" description="Major facilitator superfamily (MFS) profile" evidence="7">
    <location>
        <begin position="100"/>
        <end position="543"/>
    </location>
</feature>
<dbReference type="PANTHER" id="PTHR24064">
    <property type="entry name" value="SOLUTE CARRIER FAMILY 22 MEMBER"/>
    <property type="match status" value="1"/>
</dbReference>
<reference evidence="8 9" key="1">
    <citation type="submission" date="2023-03" db="EMBL/GenBank/DDBJ databases">
        <title>High-quality genome of Scylla paramamosain provides insights in environmental adaptation.</title>
        <authorList>
            <person name="Zhang L."/>
        </authorList>
    </citation>
    <scope>NUCLEOTIDE SEQUENCE [LARGE SCALE GENOMIC DNA]</scope>
    <source>
        <strain evidence="8">LZ_2023a</strain>
        <tissue evidence="8">Muscle</tissue>
    </source>
</reference>
<dbReference type="EMBL" id="JARAKH010000001">
    <property type="protein sequence ID" value="KAK8407272.1"/>
    <property type="molecule type" value="Genomic_DNA"/>
</dbReference>
<feature type="transmembrane region" description="Helical" evidence="6">
    <location>
        <begin position="427"/>
        <end position="448"/>
    </location>
</feature>
<evidence type="ECO:0000259" key="7">
    <source>
        <dbReference type="PROSITE" id="PS50850"/>
    </source>
</evidence>
<keyword evidence="9" id="KW-1185">Reference proteome</keyword>
<dbReference type="SUPFAM" id="SSF103473">
    <property type="entry name" value="MFS general substrate transporter"/>
    <property type="match status" value="1"/>
</dbReference>
<feature type="transmembrane region" description="Helical" evidence="6">
    <location>
        <begin position="489"/>
        <end position="508"/>
    </location>
</feature>
<feature type="compositionally biased region" description="Basic and acidic residues" evidence="5">
    <location>
        <begin position="1"/>
        <end position="10"/>
    </location>
</feature>
<evidence type="ECO:0000313" key="9">
    <source>
        <dbReference type="Proteomes" id="UP001487740"/>
    </source>
</evidence>
<evidence type="ECO:0000313" key="8">
    <source>
        <dbReference type="EMBL" id="KAK8407272.1"/>
    </source>
</evidence>
<feature type="non-terminal residue" evidence="8">
    <location>
        <position position="585"/>
    </location>
</feature>
<name>A0AAW0V7X4_SCYPA</name>
<dbReference type="AlphaFoldDB" id="A0AAW0V7X4"/>
<evidence type="ECO:0000256" key="6">
    <source>
        <dbReference type="SAM" id="Phobius"/>
    </source>
</evidence>
<dbReference type="Pfam" id="PF00083">
    <property type="entry name" value="Sugar_tr"/>
    <property type="match status" value="1"/>
</dbReference>
<evidence type="ECO:0000256" key="4">
    <source>
        <dbReference type="ARBA" id="ARBA00023136"/>
    </source>
</evidence>
<dbReference type="Gene3D" id="1.20.1250.20">
    <property type="entry name" value="MFS general substrate transporter like domains"/>
    <property type="match status" value="1"/>
</dbReference>
<keyword evidence="4 6" id="KW-0472">Membrane</keyword>
<feature type="compositionally biased region" description="Basic and acidic residues" evidence="5">
    <location>
        <begin position="554"/>
        <end position="567"/>
    </location>
</feature>
<keyword evidence="3 6" id="KW-1133">Transmembrane helix</keyword>
<protein>
    <recommendedName>
        <fullName evidence="7">Major facilitator superfamily (MFS) profile domain-containing protein</fullName>
    </recommendedName>
</protein>
<feature type="transmembrane region" description="Helical" evidence="6">
    <location>
        <begin position="205"/>
        <end position="227"/>
    </location>
</feature>
<evidence type="ECO:0000256" key="5">
    <source>
        <dbReference type="SAM" id="MobiDB-lite"/>
    </source>
</evidence>
<comment type="caution">
    <text evidence="8">The sequence shown here is derived from an EMBL/GenBank/DDBJ whole genome shotgun (WGS) entry which is preliminary data.</text>
</comment>
<gene>
    <name evidence="8" type="ORF">O3P69_002079</name>
</gene>
<feature type="transmembrane region" description="Helical" evidence="6">
    <location>
        <begin position="397"/>
        <end position="420"/>
    </location>
</feature>
<dbReference type="Proteomes" id="UP001487740">
    <property type="component" value="Unassembled WGS sequence"/>
</dbReference>
<dbReference type="InterPro" id="IPR036259">
    <property type="entry name" value="MFS_trans_sf"/>
</dbReference>
<feature type="compositionally biased region" description="Polar residues" evidence="5">
    <location>
        <begin position="543"/>
        <end position="553"/>
    </location>
</feature>
<dbReference type="InterPro" id="IPR020846">
    <property type="entry name" value="MFS_dom"/>
</dbReference>
<evidence type="ECO:0000256" key="3">
    <source>
        <dbReference type="ARBA" id="ARBA00022989"/>
    </source>
</evidence>
<dbReference type="GO" id="GO:0022857">
    <property type="term" value="F:transmembrane transporter activity"/>
    <property type="evidence" value="ECO:0007669"/>
    <property type="project" value="InterPro"/>
</dbReference>
<keyword evidence="2 6" id="KW-0812">Transmembrane</keyword>
<comment type="subcellular location">
    <subcellularLocation>
        <location evidence="1">Membrane</location>
        <topology evidence="1">Multi-pass membrane protein</topology>
    </subcellularLocation>
</comment>
<feature type="transmembrane region" description="Helical" evidence="6">
    <location>
        <begin position="181"/>
        <end position="199"/>
    </location>
</feature>
<dbReference type="InterPro" id="IPR005828">
    <property type="entry name" value="MFS_sugar_transport-like"/>
</dbReference>